<feature type="compositionally biased region" description="Polar residues" evidence="1">
    <location>
        <begin position="1"/>
        <end position="16"/>
    </location>
</feature>
<name>T1JYI9_TETUR</name>
<evidence type="ECO:0000313" key="3">
    <source>
        <dbReference type="Proteomes" id="UP000015104"/>
    </source>
</evidence>
<keyword evidence="3" id="KW-1185">Reference proteome</keyword>
<feature type="region of interest" description="Disordered" evidence="1">
    <location>
        <begin position="1"/>
        <end position="22"/>
    </location>
</feature>
<evidence type="ECO:0000256" key="1">
    <source>
        <dbReference type="SAM" id="MobiDB-lite"/>
    </source>
</evidence>
<proteinExistence type="predicted"/>
<reference evidence="3" key="1">
    <citation type="submission" date="2011-08" db="EMBL/GenBank/DDBJ databases">
        <authorList>
            <person name="Rombauts S."/>
        </authorList>
    </citation>
    <scope>NUCLEOTIDE SEQUENCE</scope>
    <source>
        <strain evidence="3">London</strain>
    </source>
</reference>
<reference evidence="2" key="2">
    <citation type="submission" date="2015-06" db="UniProtKB">
        <authorList>
            <consortium name="EnsemblMetazoa"/>
        </authorList>
    </citation>
    <scope>IDENTIFICATION</scope>
</reference>
<dbReference type="EMBL" id="CAEY01001108">
    <property type="status" value="NOT_ANNOTATED_CDS"/>
    <property type="molecule type" value="Genomic_DNA"/>
</dbReference>
<dbReference type="AlphaFoldDB" id="T1JYI9"/>
<dbReference type="Proteomes" id="UP000015104">
    <property type="component" value="Unassembled WGS sequence"/>
</dbReference>
<organism evidence="2 3">
    <name type="scientific">Tetranychus urticae</name>
    <name type="common">Two-spotted spider mite</name>
    <dbReference type="NCBI Taxonomy" id="32264"/>
    <lineage>
        <taxon>Eukaryota</taxon>
        <taxon>Metazoa</taxon>
        <taxon>Ecdysozoa</taxon>
        <taxon>Arthropoda</taxon>
        <taxon>Chelicerata</taxon>
        <taxon>Arachnida</taxon>
        <taxon>Acari</taxon>
        <taxon>Acariformes</taxon>
        <taxon>Trombidiformes</taxon>
        <taxon>Prostigmata</taxon>
        <taxon>Eleutherengona</taxon>
        <taxon>Raphignathae</taxon>
        <taxon>Tetranychoidea</taxon>
        <taxon>Tetranychidae</taxon>
        <taxon>Tetranychus</taxon>
    </lineage>
</organism>
<evidence type="ECO:0000313" key="2">
    <source>
        <dbReference type="EnsemblMetazoa" id="tetur03g00530.1"/>
    </source>
</evidence>
<protein>
    <submittedName>
        <fullName evidence="2">Uncharacterized protein</fullName>
    </submittedName>
</protein>
<dbReference type="HOGENOM" id="CLU_2981619_0_0_1"/>
<sequence length="58" mass="6477">MISSQKQLVNWNQNEPANGDQAIHKKKLKGTSLWGFAFKDVYSPSIVVSIFGDTNKIP</sequence>
<dbReference type="EnsemblMetazoa" id="tetur03g00530.1">
    <property type="protein sequence ID" value="tetur03g00530.1"/>
    <property type="gene ID" value="tetur03g00530"/>
</dbReference>
<accession>T1JYI9</accession>